<comment type="caution">
    <text evidence="2">The sequence shown here is derived from an EMBL/GenBank/DDBJ whole genome shotgun (WGS) entry which is preliminary data.</text>
</comment>
<gene>
    <name evidence="2" type="ORF">CcCBS67573_g04749</name>
</gene>
<dbReference type="InterPro" id="IPR013726">
    <property type="entry name" value="Mitofissin"/>
</dbReference>
<evidence type="ECO:0000256" key="1">
    <source>
        <dbReference type="SAM" id="SignalP"/>
    </source>
</evidence>
<dbReference type="STRING" id="246404.A0A507FEH3"/>
<dbReference type="OrthoDB" id="16824at2759"/>
<keyword evidence="3" id="KW-1185">Reference proteome</keyword>
<dbReference type="Proteomes" id="UP000320333">
    <property type="component" value="Unassembled WGS sequence"/>
</dbReference>
<name>A0A507FEH3_9FUNG</name>
<sequence length="72" mass="7730">MFGRLISLAFEASLASAAFAGASQASGLKFNEKTIENDQLRAAVSAYIGIGEWVVSFGASQMKAHPDYFVRK</sequence>
<proteinExistence type="predicted"/>
<protein>
    <submittedName>
        <fullName evidence="2">Uncharacterized protein</fullName>
    </submittedName>
</protein>
<reference evidence="2 3" key="1">
    <citation type="journal article" date="2019" name="Sci. Rep.">
        <title>Comparative genomics of chytrid fungi reveal insights into the obligate biotrophic and pathogenic lifestyle of Synchytrium endobioticum.</title>
        <authorList>
            <person name="van de Vossenberg B.T.L.H."/>
            <person name="Warris S."/>
            <person name="Nguyen H.D.T."/>
            <person name="van Gent-Pelzer M.P.E."/>
            <person name="Joly D.L."/>
            <person name="van de Geest H.C."/>
            <person name="Bonants P.J.M."/>
            <person name="Smith D.S."/>
            <person name="Levesque C.A."/>
            <person name="van der Lee T.A.J."/>
        </authorList>
    </citation>
    <scope>NUCLEOTIDE SEQUENCE [LARGE SCALE GENOMIC DNA]</scope>
    <source>
        <strain evidence="2 3">CBS 675.73</strain>
    </source>
</reference>
<evidence type="ECO:0000313" key="2">
    <source>
        <dbReference type="EMBL" id="TPX73977.1"/>
    </source>
</evidence>
<dbReference type="GO" id="GO:0005737">
    <property type="term" value="C:cytoplasm"/>
    <property type="evidence" value="ECO:0007669"/>
    <property type="project" value="TreeGrafter"/>
</dbReference>
<dbReference type="AlphaFoldDB" id="A0A507FEH3"/>
<evidence type="ECO:0000313" key="3">
    <source>
        <dbReference type="Proteomes" id="UP000320333"/>
    </source>
</evidence>
<dbReference type="EMBL" id="QEAP01000152">
    <property type="protein sequence ID" value="TPX73977.1"/>
    <property type="molecule type" value="Genomic_DNA"/>
</dbReference>
<dbReference type="Pfam" id="PF08520">
    <property type="entry name" value="Mitofissin"/>
    <property type="match status" value="1"/>
</dbReference>
<feature type="chain" id="PRO_5021199297" evidence="1">
    <location>
        <begin position="18"/>
        <end position="72"/>
    </location>
</feature>
<organism evidence="2 3">
    <name type="scientific">Chytriomyces confervae</name>
    <dbReference type="NCBI Taxonomy" id="246404"/>
    <lineage>
        <taxon>Eukaryota</taxon>
        <taxon>Fungi</taxon>
        <taxon>Fungi incertae sedis</taxon>
        <taxon>Chytridiomycota</taxon>
        <taxon>Chytridiomycota incertae sedis</taxon>
        <taxon>Chytridiomycetes</taxon>
        <taxon>Chytridiales</taxon>
        <taxon>Chytriomycetaceae</taxon>
        <taxon>Chytriomyces</taxon>
    </lineage>
</organism>
<keyword evidence="1" id="KW-0732">Signal</keyword>
<dbReference type="PANTHER" id="PTHR28075:SF1">
    <property type="entry name" value="DUF1748-DOMAIN-CONTAINING PROTEIN"/>
    <property type="match status" value="1"/>
</dbReference>
<feature type="signal peptide" evidence="1">
    <location>
        <begin position="1"/>
        <end position="17"/>
    </location>
</feature>
<accession>A0A507FEH3</accession>
<dbReference type="PANTHER" id="PTHR28075">
    <property type="entry name" value="CHROMOSOME 16, WHOLE GENOME SHOTGUN SEQUENCE"/>
    <property type="match status" value="1"/>
</dbReference>